<dbReference type="GO" id="GO:0010258">
    <property type="term" value="P:NADH dehydrogenase complex (plastoquinone) assembly"/>
    <property type="evidence" value="ECO:0000318"/>
    <property type="project" value="GO_Central"/>
</dbReference>
<evidence type="ECO:0000313" key="3">
    <source>
        <dbReference type="EMBL" id="KDO56809.1"/>
    </source>
</evidence>
<name>A0A067ENQ8_CITSI</name>
<dbReference type="Proteomes" id="UP000027120">
    <property type="component" value="Unassembled WGS sequence"/>
</dbReference>
<organism evidence="3 4">
    <name type="scientific">Citrus sinensis</name>
    <name type="common">Sweet orange</name>
    <name type="synonym">Citrus aurantium var. sinensis</name>
    <dbReference type="NCBI Taxonomy" id="2711"/>
    <lineage>
        <taxon>Eukaryota</taxon>
        <taxon>Viridiplantae</taxon>
        <taxon>Streptophyta</taxon>
        <taxon>Embryophyta</taxon>
        <taxon>Tracheophyta</taxon>
        <taxon>Spermatophyta</taxon>
        <taxon>Magnoliopsida</taxon>
        <taxon>eudicotyledons</taxon>
        <taxon>Gunneridae</taxon>
        <taxon>Pentapetalae</taxon>
        <taxon>rosids</taxon>
        <taxon>malvids</taxon>
        <taxon>Sapindales</taxon>
        <taxon>Rutaceae</taxon>
        <taxon>Aurantioideae</taxon>
        <taxon>Citrus</taxon>
    </lineage>
</organism>
<feature type="compositionally biased region" description="Polar residues" evidence="1">
    <location>
        <begin position="55"/>
        <end position="66"/>
    </location>
</feature>
<keyword evidence="4" id="KW-1185">Reference proteome</keyword>
<dbReference type="PaxDb" id="2711-XP_006490625.1"/>
<evidence type="ECO:0000256" key="2">
    <source>
        <dbReference type="SAM" id="Phobius"/>
    </source>
</evidence>
<dbReference type="Pfam" id="PF11947">
    <property type="entry name" value="DUF3464"/>
    <property type="match status" value="1"/>
</dbReference>
<dbReference type="EMBL" id="KK784969">
    <property type="protein sequence ID" value="KDO56809.1"/>
    <property type="molecule type" value="Genomic_DNA"/>
</dbReference>
<sequence>MRTLLSSQNPLLLFQKPSVWNLRSSFTHPTTQQSLTSHPTTSWKLHANAKGFGARNTSPPASLNKSASDDENNNNNNSDEDHLPQVVLERIIVRILVSVGVPLATGIASLHFFGVVKEKQLFDLPLWIPLVTTFLTFGLSAVGIAYGSLSSSWDAEKQGSLLGFEEAKQNWVEIWNEDDG</sequence>
<dbReference type="InterPro" id="IPR021855">
    <property type="entry name" value="PAM68-like"/>
</dbReference>
<evidence type="ECO:0000313" key="4">
    <source>
        <dbReference type="Proteomes" id="UP000027120"/>
    </source>
</evidence>
<feature type="region of interest" description="Disordered" evidence="1">
    <location>
        <begin position="53"/>
        <end position="81"/>
    </location>
</feature>
<protein>
    <submittedName>
        <fullName evidence="3">Uncharacterized protein</fullName>
    </submittedName>
</protein>
<dbReference type="eggNOG" id="ENOG502S1GI">
    <property type="taxonomic scope" value="Eukaryota"/>
</dbReference>
<evidence type="ECO:0000256" key="1">
    <source>
        <dbReference type="SAM" id="MobiDB-lite"/>
    </source>
</evidence>
<dbReference type="KEGG" id="cit:102626557"/>
<dbReference type="AlphaFoldDB" id="A0A067ENQ8"/>
<proteinExistence type="predicted"/>
<dbReference type="STRING" id="2711.A0A067ENQ8"/>
<keyword evidence="2" id="KW-0812">Transmembrane</keyword>
<feature type="transmembrane region" description="Helical" evidence="2">
    <location>
        <begin position="91"/>
        <end position="114"/>
    </location>
</feature>
<reference evidence="3 4" key="1">
    <citation type="submission" date="2014-04" db="EMBL/GenBank/DDBJ databases">
        <authorList>
            <consortium name="International Citrus Genome Consortium"/>
            <person name="Gmitter F."/>
            <person name="Chen C."/>
            <person name="Farmerie W."/>
            <person name="Harkins T."/>
            <person name="Desany B."/>
            <person name="Mohiuddin M."/>
            <person name="Kodira C."/>
            <person name="Borodovsky M."/>
            <person name="Lomsadze A."/>
            <person name="Burns P."/>
            <person name="Jenkins J."/>
            <person name="Prochnik S."/>
            <person name="Shu S."/>
            <person name="Chapman J."/>
            <person name="Pitluck S."/>
            <person name="Schmutz J."/>
            <person name="Rokhsar D."/>
        </authorList>
    </citation>
    <scope>NUCLEOTIDE SEQUENCE</scope>
</reference>
<dbReference type="PANTHER" id="PTHR34575:SF6">
    <property type="entry name" value="EXPRESSED PROTEIN"/>
    <property type="match status" value="1"/>
</dbReference>
<gene>
    <name evidence="3" type="ORF">CISIN_1g030244mg</name>
</gene>
<accession>A0A067ENQ8</accession>
<keyword evidence="2" id="KW-1133">Transmembrane helix</keyword>
<feature type="transmembrane region" description="Helical" evidence="2">
    <location>
        <begin position="126"/>
        <end position="149"/>
    </location>
</feature>
<dbReference type="PANTHER" id="PTHR34575">
    <property type="entry name" value="PROTEIN PAM68, CHLOROPLASTIC"/>
    <property type="match status" value="1"/>
</dbReference>
<keyword evidence="2" id="KW-0472">Membrane</keyword>